<protein>
    <recommendedName>
        <fullName evidence="3">Secreted protein</fullName>
    </recommendedName>
</protein>
<organism evidence="1 2">
    <name type="scientific">Thioclava litoralis</name>
    <dbReference type="NCBI Taxonomy" id="3076557"/>
    <lineage>
        <taxon>Bacteria</taxon>
        <taxon>Pseudomonadati</taxon>
        <taxon>Pseudomonadota</taxon>
        <taxon>Alphaproteobacteria</taxon>
        <taxon>Rhodobacterales</taxon>
        <taxon>Paracoccaceae</taxon>
        <taxon>Thioclava</taxon>
    </lineage>
</organism>
<accession>A0ABZ1E5N3</accession>
<geneLocation type="plasmid" evidence="1 2">
    <name>unnamed1</name>
</geneLocation>
<reference evidence="1 2" key="1">
    <citation type="submission" date="2023-09" db="EMBL/GenBank/DDBJ databases">
        <title>Thioclava shenzhenensis sp. nov., a multidrug resistant bacteria-antagonizing species isolated from coastal seawater.</title>
        <authorList>
            <person name="Long M."/>
        </authorList>
    </citation>
    <scope>NUCLEOTIDE SEQUENCE [LARGE SCALE GENOMIC DNA]</scope>
    <source>
        <strain evidence="1 2">FTW29</strain>
        <plasmid evidence="1 2">unnamed1</plasmid>
    </source>
</reference>
<name>A0ABZ1E5N3_9RHOB</name>
<sequence length="201" mass="22291">MDLPEPFRSEDEMSDKTQPPIRFLRFDTPAELYGAEPYLTRMTQLRPGAEETGLNFLLRLRGSTTPEEAVIYTAFAAVPHLVVWWAYECLRRTLPEPTAPDRAILALVADWTRSSDATNRWRVMQSALFAPVRSPAVYLGLAVGWSGGAIAPNDPAPVPSHRMPQAINAAILSAVAMQDLRDRPILLAKIIDEAARLFAAH</sequence>
<keyword evidence="1" id="KW-0614">Plasmid</keyword>
<proteinExistence type="predicted"/>
<evidence type="ECO:0008006" key="3">
    <source>
        <dbReference type="Google" id="ProtNLM"/>
    </source>
</evidence>
<keyword evidence="2" id="KW-1185">Reference proteome</keyword>
<dbReference type="Proteomes" id="UP001623290">
    <property type="component" value="Plasmid unnamed1"/>
</dbReference>
<dbReference type="EMBL" id="CP135444">
    <property type="protein sequence ID" value="WRY35460.1"/>
    <property type="molecule type" value="Genomic_DNA"/>
</dbReference>
<dbReference type="InterPro" id="IPR053855">
    <property type="entry name" value="DUF6931"/>
</dbReference>
<evidence type="ECO:0000313" key="2">
    <source>
        <dbReference type="Proteomes" id="UP001623290"/>
    </source>
</evidence>
<evidence type="ECO:0000313" key="1">
    <source>
        <dbReference type="EMBL" id="WRY35460.1"/>
    </source>
</evidence>
<dbReference type="RefSeq" id="WP_339109783.1">
    <property type="nucleotide sequence ID" value="NZ_CP135444.1"/>
</dbReference>
<gene>
    <name evidence="1" type="ORF">RPE78_14500</name>
</gene>
<dbReference type="Pfam" id="PF22011">
    <property type="entry name" value="DUF6931"/>
    <property type="match status" value="1"/>
</dbReference>